<organism evidence="1 2">
    <name type="scientific">Araneus ventricosus</name>
    <name type="common">Orbweaver spider</name>
    <name type="synonym">Epeira ventricosa</name>
    <dbReference type="NCBI Taxonomy" id="182803"/>
    <lineage>
        <taxon>Eukaryota</taxon>
        <taxon>Metazoa</taxon>
        <taxon>Ecdysozoa</taxon>
        <taxon>Arthropoda</taxon>
        <taxon>Chelicerata</taxon>
        <taxon>Arachnida</taxon>
        <taxon>Araneae</taxon>
        <taxon>Araneomorphae</taxon>
        <taxon>Entelegynae</taxon>
        <taxon>Araneoidea</taxon>
        <taxon>Araneidae</taxon>
        <taxon>Araneus</taxon>
    </lineage>
</organism>
<evidence type="ECO:0000313" key="2">
    <source>
        <dbReference type="Proteomes" id="UP000499080"/>
    </source>
</evidence>
<gene>
    <name evidence="1" type="ORF">AVEN_271801_1</name>
</gene>
<sequence length="143" mass="15573">MRNKLKPVGVFYPKLSSILLEKGAVSPPPAWIQKFEPIVTQDPMTIRKYFGKESNSKRCVPIKCVPISTLAGSRTKLAGQGQIILTPTQIATCTHAHGESDEKKLQSGVNKYRVQKIASSMHACGDGGFGGDAIIQTDRQSNF</sequence>
<protein>
    <submittedName>
        <fullName evidence="1">Uncharacterized protein</fullName>
    </submittedName>
</protein>
<dbReference type="Proteomes" id="UP000499080">
    <property type="component" value="Unassembled WGS sequence"/>
</dbReference>
<dbReference type="AlphaFoldDB" id="A0A4Y2V0W1"/>
<proteinExistence type="predicted"/>
<reference evidence="1 2" key="1">
    <citation type="journal article" date="2019" name="Sci. Rep.">
        <title>Orb-weaving spider Araneus ventricosus genome elucidates the spidroin gene catalogue.</title>
        <authorList>
            <person name="Kono N."/>
            <person name="Nakamura H."/>
            <person name="Ohtoshi R."/>
            <person name="Moran D.A.P."/>
            <person name="Shinohara A."/>
            <person name="Yoshida Y."/>
            <person name="Fujiwara M."/>
            <person name="Mori M."/>
            <person name="Tomita M."/>
            <person name="Arakawa K."/>
        </authorList>
    </citation>
    <scope>NUCLEOTIDE SEQUENCE [LARGE SCALE GENOMIC DNA]</scope>
</reference>
<dbReference type="EMBL" id="BGPR01042448">
    <property type="protein sequence ID" value="GBO18853.1"/>
    <property type="molecule type" value="Genomic_DNA"/>
</dbReference>
<accession>A0A4Y2V0W1</accession>
<name>A0A4Y2V0W1_ARAVE</name>
<evidence type="ECO:0000313" key="1">
    <source>
        <dbReference type="EMBL" id="GBO18853.1"/>
    </source>
</evidence>
<comment type="caution">
    <text evidence="1">The sequence shown here is derived from an EMBL/GenBank/DDBJ whole genome shotgun (WGS) entry which is preliminary data.</text>
</comment>
<keyword evidence="2" id="KW-1185">Reference proteome</keyword>